<evidence type="ECO:0000256" key="6">
    <source>
        <dbReference type="ARBA" id="ARBA00022552"/>
    </source>
</evidence>
<comment type="subcellular location">
    <subcellularLocation>
        <location evidence="1 12">Cytoplasm</location>
    </subcellularLocation>
</comment>
<evidence type="ECO:0000313" key="16">
    <source>
        <dbReference type="Proteomes" id="UP000373301"/>
    </source>
</evidence>
<dbReference type="Gene3D" id="3.40.1280.10">
    <property type="match status" value="1"/>
</dbReference>
<sequence length="252" mass="27775">MQQYFIKGKAEKEVTITDKDTIKHMFQVMRLADEAEVVLVFDDGIKYLAKVTNSMAHELEIIEALPDQVELPVEVTIASGFPKGDKLDTVAQKVTELGASALWGYPADWSVVKWDGKKLAKKEDKLAKIVLGAAEQSKRNVVPEVRLFEQKAEFLKSLSSFDHIFIAYEETAKTGQLATLARELKEVKPGSKLLFIFGPEGGISPAEITQFEAAAAIKVGLGPRIMRTETAPLYALSAISYALELQVTSDDN</sequence>
<comment type="catalytic activity">
    <reaction evidence="11 12">
        <text>uridine(1498) in 16S rRNA + S-adenosyl-L-methionine = N(3)-methyluridine(1498) in 16S rRNA + S-adenosyl-L-homocysteine + H(+)</text>
        <dbReference type="Rhea" id="RHEA:42920"/>
        <dbReference type="Rhea" id="RHEA-COMP:10283"/>
        <dbReference type="Rhea" id="RHEA-COMP:10284"/>
        <dbReference type="ChEBI" id="CHEBI:15378"/>
        <dbReference type="ChEBI" id="CHEBI:57856"/>
        <dbReference type="ChEBI" id="CHEBI:59789"/>
        <dbReference type="ChEBI" id="CHEBI:65315"/>
        <dbReference type="ChEBI" id="CHEBI:74502"/>
        <dbReference type="EC" id="2.1.1.193"/>
    </reaction>
</comment>
<protein>
    <recommendedName>
        <fullName evidence="4 12">Ribosomal RNA small subunit methyltransferase E</fullName>
        <ecNumber evidence="3 12">2.1.1.193</ecNumber>
    </recommendedName>
</protein>
<dbReference type="InterPro" id="IPR006700">
    <property type="entry name" value="RsmE"/>
</dbReference>
<dbReference type="InterPro" id="IPR046886">
    <property type="entry name" value="RsmE_MTase_dom"/>
</dbReference>
<evidence type="ECO:0000256" key="3">
    <source>
        <dbReference type="ARBA" id="ARBA00012328"/>
    </source>
</evidence>
<evidence type="ECO:0000256" key="5">
    <source>
        <dbReference type="ARBA" id="ARBA00022490"/>
    </source>
</evidence>
<evidence type="ECO:0000256" key="2">
    <source>
        <dbReference type="ARBA" id="ARBA00005528"/>
    </source>
</evidence>
<dbReference type="RefSeq" id="WP_143934808.1">
    <property type="nucleotide sequence ID" value="NZ_CABEIM010000003.1"/>
</dbReference>
<dbReference type="PANTHER" id="PTHR30027">
    <property type="entry name" value="RIBOSOMAL RNA SMALL SUBUNIT METHYLTRANSFERASE E"/>
    <property type="match status" value="1"/>
</dbReference>
<dbReference type="GO" id="GO:0005737">
    <property type="term" value="C:cytoplasm"/>
    <property type="evidence" value="ECO:0007669"/>
    <property type="project" value="UniProtKB-SubCell"/>
</dbReference>
<dbReference type="InterPro" id="IPR015947">
    <property type="entry name" value="PUA-like_sf"/>
</dbReference>
<dbReference type="SUPFAM" id="SSF75217">
    <property type="entry name" value="alpha/beta knot"/>
    <property type="match status" value="1"/>
</dbReference>
<organism evidence="15 16">
    <name type="scientific">Streptococcus dysgalactiae</name>
    <dbReference type="NCBI Taxonomy" id="1334"/>
    <lineage>
        <taxon>Bacteria</taxon>
        <taxon>Bacillati</taxon>
        <taxon>Bacillota</taxon>
        <taxon>Bacilli</taxon>
        <taxon>Lactobacillales</taxon>
        <taxon>Streptococcaceae</taxon>
        <taxon>Streptococcus</taxon>
    </lineage>
</organism>
<keyword evidence="6 12" id="KW-0698">rRNA processing</keyword>
<dbReference type="NCBIfam" id="TIGR00046">
    <property type="entry name" value="RsmE family RNA methyltransferase"/>
    <property type="match status" value="1"/>
</dbReference>
<comment type="caution">
    <text evidence="15">The sequence shown here is derived from an EMBL/GenBank/DDBJ whole genome shotgun (WGS) entry which is preliminary data.</text>
</comment>
<dbReference type="Pfam" id="PF20260">
    <property type="entry name" value="PUA_4"/>
    <property type="match status" value="1"/>
</dbReference>
<dbReference type="CDD" id="cd18084">
    <property type="entry name" value="RsmE-like"/>
    <property type="match status" value="1"/>
</dbReference>
<keyword evidence="9 12" id="KW-0949">S-adenosyl-L-methionine</keyword>
<dbReference type="PANTHER" id="PTHR30027:SF3">
    <property type="entry name" value="16S RRNA (URACIL(1498)-N(3))-METHYLTRANSFERASE"/>
    <property type="match status" value="1"/>
</dbReference>
<comment type="function">
    <text evidence="10 12">Specifically methylates the N3 position of the uracil ring of uridine 1498 (m3U1498) in 16S rRNA. Acts on the fully assembled 30S ribosomal subunit.</text>
</comment>
<evidence type="ECO:0000256" key="11">
    <source>
        <dbReference type="ARBA" id="ARBA00047944"/>
    </source>
</evidence>
<dbReference type="SUPFAM" id="SSF88697">
    <property type="entry name" value="PUA domain-like"/>
    <property type="match status" value="1"/>
</dbReference>
<accession>A0A9X9QNJ3</accession>
<name>A0A9X9QNJ3_STRDY</name>
<dbReference type="FunFam" id="3.40.1280.10:FF:000020">
    <property type="entry name" value="Ribosomal RNA small subunit methyltransferase E"/>
    <property type="match status" value="1"/>
</dbReference>
<dbReference type="InterPro" id="IPR029028">
    <property type="entry name" value="Alpha/beta_knot_MTases"/>
</dbReference>
<evidence type="ECO:0000313" key="15">
    <source>
        <dbReference type="EMBL" id="VTS77026.1"/>
    </source>
</evidence>
<evidence type="ECO:0000256" key="12">
    <source>
        <dbReference type="PIRNR" id="PIRNR015601"/>
    </source>
</evidence>
<dbReference type="EMBL" id="CABEIM010000003">
    <property type="protein sequence ID" value="VTS77026.1"/>
    <property type="molecule type" value="Genomic_DNA"/>
</dbReference>
<evidence type="ECO:0000256" key="4">
    <source>
        <dbReference type="ARBA" id="ARBA00013673"/>
    </source>
</evidence>
<dbReference type="Proteomes" id="UP000373301">
    <property type="component" value="Unassembled WGS sequence"/>
</dbReference>
<dbReference type="GO" id="GO:0070042">
    <property type="term" value="F:rRNA (uridine-N3-)-methyltransferase activity"/>
    <property type="evidence" value="ECO:0007669"/>
    <property type="project" value="TreeGrafter"/>
</dbReference>
<evidence type="ECO:0000256" key="1">
    <source>
        <dbReference type="ARBA" id="ARBA00004496"/>
    </source>
</evidence>
<dbReference type="GO" id="GO:0070475">
    <property type="term" value="P:rRNA base methylation"/>
    <property type="evidence" value="ECO:0007669"/>
    <property type="project" value="TreeGrafter"/>
</dbReference>
<dbReference type="EC" id="2.1.1.193" evidence="3 12"/>
<evidence type="ECO:0000256" key="8">
    <source>
        <dbReference type="ARBA" id="ARBA00022679"/>
    </source>
</evidence>
<feature type="domain" description="Ribosomal RNA small subunit methyltransferase E PUA-like" evidence="14">
    <location>
        <begin position="17"/>
        <end position="61"/>
    </location>
</feature>
<keyword evidence="7 12" id="KW-0489">Methyltransferase</keyword>
<keyword evidence="8 12" id="KW-0808">Transferase</keyword>
<evidence type="ECO:0000256" key="9">
    <source>
        <dbReference type="ARBA" id="ARBA00022691"/>
    </source>
</evidence>
<reference evidence="15 16" key="1">
    <citation type="submission" date="2019-05" db="EMBL/GenBank/DDBJ databases">
        <authorList>
            <consortium name="Pathogen Informatics"/>
        </authorList>
    </citation>
    <scope>NUCLEOTIDE SEQUENCE [LARGE SCALE GENOMIC DNA]</scope>
    <source>
        <strain evidence="15 16">NCTC7982</strain>
    </source>
</reference>
<dbReference type="Pfam" id="PF04452">
    <property type="entry name" value="Methyltrans_RNA"/>
    <property type="match status" value="1"/>
</dbReference>
<proteinExistence type="inferred from homology"/>
<evidence type="ECO:0000256" key="10">
    <source>
        <dbReference type="ARBA" id="ARBA00025699"/>
    </source>
</evidence>
<dbReference type="InterPro" id="IPR046887">
    <property type="entry name" value="RsmE_PUA-like"/>
</dbReference>
<evidence type="ECO:0000259" key="13">
    <source>
        <dbReference type="Pfam" id="PF04452"/>
    </source>
</evidence>
<gene>
    <name evidence="15" type="primary">rsmE</name>
    <name evidence="15" type="ORF">NCTC7982_00251</name>
</gene>
<dbReference type="PIRSF" id="PIRSF015601">
    <property type="entry name" value="MTase_slr0722"/>
    <property type="match status" value="1"/>
</dbReference>
<evidence type="ECO:0000259" key="14">
    <source>
        <dbReference type="Pfam" id="PF20260"/>
    </source>
</evidence>
<dbReference type="InterPro" id="IPR029026">
    <property type="entry name" value="tRNA_m1G_MTases_N"/>
</dbReference>
<feature type="domain" description="Ribosomal RNA small subunit methyltransferase E methyltransferase" evidence="13">
    <location>
        <begin position="70"/>
        <end position="240"/>
    </location>
</feature>
<keyword evidence="5 12" id="KW-0963">Cytoplasm</keyword>
<dbReference type="AlphaFoldDB" id="A0A9X9QNJ3"/>
<evidence type="ECO:0000256" key="7">
    <source>
        <dbReference type="ARBA" id="ARBA00022603"/>
    </source>
</evidence>
<comment type="similarity">
    <text evidence="2 12">Belongs to the RNA methyltransferase RsmE family.</text>
</comment>
<dbReference type="NCBIfam" id="NF008691">
    <property type="entry name" value="PRK11713.1-4"/>
    <property type="match status" value="1"/>
</dbReference>